<feature type="region of interest" description="Disordered" evidence="1">
    <location>
        <begin position="146"/>
        <end position="169"/>
    </location>
</feature>
<dbReference type="SUPFAM" id="SSF52788">
    <property type="entry name" value="Phosphotyrosine protein phosphatases I"/>
    <property type="match status" value="1"/>
</dbReference>
<dbReference type="OrthoDB" id="9784339at2"/>
<dbReference type="AlphaFoldDB" id="A0A1Q9LNV5"/>
<organism evidence="3 4">
    <name type="scientific">Actinokineospora bangkokensis</name>
    <dbReference type="NCBI Taxonomy" id="1193682"/>
    <lineage>
        <taxon>Bacteria</taxon>
        <taxon>Bacillati</taxon>
        <taxon>Actinomycetota</taxon>
        <taxon>Actinomycetes</taxon>
        <taxon>Pseudonocardiales</taxon>
        <taxon>Pseudonocardiaceae</taxon>
        <taxon>Actinokineospora</taxon>
    </lineage>
</organism>
<keyword evidence="4" id="KW-1185">Reference proteome</keyword>
<evidence type="ECO:0000313" key="4">
    <source>
        <dbReference type="Proteomes" id="UP000186040"/>
    </source>
</evidence>
<reference evidence="3 4" key="1">
    <citation type="submission" date="2016-10" db="EMBL/GenBank/DDBJ databases">
        <title>The Draft Genome Sequence of Actinokineospora bangkokensis 44EHWT reveals the biosynthetic pathway of antifungal compounds Thailandins with unusual extender unit butylmalonyl-CoA.</title>
        <authorList>
            <person name="Greule A."/>
            <person name="Intra B."/>
            <person name="Flemming S."/>
            <person name="Rommel M.G."/>
            <person name="Panbangred W."/>
            <person name="Bechthold A."/>
        </authorList>
    </citation>
    <scope>NUCLEOTIDE SEQUENCE [LARGE SCALE GENOMIC DNA]</scope>
    <source>
        <strain evidence="3 4">44EHW</strain>
    </source>
</reference>
<comment type="caution">
    <text evidence="3">The sequence shown here is derived from an EMBL/GenBank/DDBJ whole genome shotgun (WGS) entry which is preliminary data.</text>
</comment>
<dbReference type="RefSeq" id="WP_075974593.1">
    <property type="nucleotide sequence ID" value="NZ_MKQR01000009.1"/>
</dbReference>
<dbReference type="STRING" id="1193682.BJP25_15670"/>
<protein>
    <recommendedName>
        <fullName evidence="2">Phosphotyrosine protein phosphatase I domain-containing protein</fullName>
    </recommendedName>
</protein>
<feature type="region of interest" description="Disordered" evidence="1">
    <location>
        <begin position="192"/>
        <end position="214"/>
    </location>
</feature>
<sequence length="214" mass="23117">MTTSSNACRILVVCDDNQRRSPLVQAMLGARLRRVRGTRWQISSAGTDCDPGDPVDRDVAPFVPRPGLDVDRFRTRRLTADLARDGEVIITMTRLEAASAMRLDPTAIRRTVTLAELARCAGRLGALETGRGRAAMLELVRLAIRDRGPTRPDDPAEDDITGPSADPRLLPATVHQLSTAVDAISALVNDAHPAARSIPAQRGQSTRASLARGR</sequence>
<dbReference type="Gene3D" id="3.40.50.2300">
    <property type="match status" value="1"/>
</dbReference>
<evidence type="ECO:0000259" key="2">
    <source>
        <dbReference type="SMART" id="SM00226"/>
    </source>
</evidence>
<evidence type="ECO:0000313" key="3">
    <source>
        <dbReference type="EMBL" id="OLR93695.1"/>
    </source>
</evidence>
<dbReference type="SMART" id="SM00226">
    <property type="entry name" value="LMWPc"/>
    <property type="match status" value="1"/>
</dbReference>
<name>A0A1Q9LNV5_9PSEU</name>
<feature type="domain" description="Phosphotyrosine protein phosphatase I" evidence="2">
    <location>
        <begin position="8"/>
        <end position="142"/>
    </location>
</feature>
<proteinExistence type="predicted"/>
<dbReference type="Proteomes" id="UP000186040">
    <property type="component" value="Unassembled WGS sequence"/>
</dbReference>
<dbReference type="Pfam" id="PF01451">
    <property type="entry name" value="LMWPc"/>
    <property type="match status" value="1"/>
</dbReference>
<dbReference type="InterPro" id="IPR036196">
    <property type="entry name" value="Ptyr_pPase_sf"/>
</dbReference>
<dbReference type="EMBL" id="MKQR01000009">
    <property type="protein sequence ID" value="OLR93695.1"/>
    <property type="molecule type" value="Genomic_DNA"/>
</dbReference>
<gene>
    <name evidence="3" type="ORF">BJP25_15670</name>
</gene>
<dbReference type="InterPro" id="IPR023485">
    <property type="entry name" value="Ptyr_pPase"/>
</dbReference>
<evidence type="ECO:0000256" key="1">
    <source>
        <dbReference type="SAM" id="MobiDB-lite"/>
    </source>
</evidence>
<accession>A0A1Q9LNV5</accession>